<evidence type="ECO:0000313" key="13">
    <source>
        <dbReference type="EMBL" id="TDG04876.1"/>
    </source>
</evidence>
<comment type="similarity">
    <text evidence="10">Belongs to the ApbE family.</text>
</comment>
<feature type="binding site" evidence="11">
    <location>
        <position position="311"/>
    </location>
    <ligand>
        <name>Mg(2+)</name>
        <dbReference type="ChEBI" id="CHEBI:18420"/>
    </ligand>
</feature>
<reference evidence="13 14" key="1">
    <citation type="submission" date="2019-03" db="EMBL/GenBank/DDBJ databases">
        <title>Paraburkholderia sp. isolated from native Mimosa gymnas in Guartela State Park, Brazil.</title>
        <authorList>
            <person name="Paulitsch F."/>
            <person name="Hungria M."/>
            <person name="Delamuta J.R.M."/>
            <person name="Ribeiro R.A."/>
            <person name="Dall'Agnol R."/>
            <person name="Silva J.S.B."/>
        </authorList>
    </citation>
    <scope>NUCLEOTIDE SEQUENCE [LARGE SCALE GENOMIC DNA]</scope>
    <source>
        <strain evidence="13 14">CNPSo 3008</strain>
    </source>
</reference>
<sequence length="369" mass="39978">MNFRSVQRDIVWSIGKLFIYRKIILISLLFIAAIAAGFGLTLRRPEVYVQGTYVFGTRVQLALYGVPLEQARQDADAVFAHFQAMHRSMHAWQPSELTRLNRSIAAGEPFQASTELAQVLRAAQQLSLETQGLFDPAIGRLIRLWGFQADQFDVKPPSREVVEREAALRPRIAELTISPTGVVTSSNRAVAIDFGGYAKGWSLDDAAAILKQRGVENALIDVGGNLLAMGSKGGTPWQVGIQDPRKAGALATLELRDGEAIGTSGDYRRFFESNGVRYCHILDPRTGFPATQSESVTVLVKPGPHAGALSDGASKPPFIAGSAQAMSLARKVGVEAVLLVDAQGRVWASAPMAARLRFTDPSLRPAQLD</sequence>
<evidence type="ECO:0000256" key="1">
    <source>
        <dbReference type="ARBA" id="ARBA00011955"/>
    </source>
</evidence>
<dbReference type="Pfam" id="PF02424">
    <property type="entry name" value="ApbE"/>
    <property type="match status" value="1"/>
</dbReference>
<dbReference type="SUPFAM" id="SSF143631">
    <property type="entry name" value="ApbE-like"/>
    <property type="match status" value="1"/>
</dbReference>
<feature type="binding site" evidence="11">
    <location>
        <position position="196"/>
    </location>
    <ligand>
        <name>Mg(2+)</name>
        <dbReference type="ChEBI" id="CHEBI:18420"/>
    </ligand>
</feature>
<dbReference type="PANTHER" id="PTHR30040:SF2">
    <property type="entry name" value="FAD:PROTEIN FMN TRANSFERASE"/>
    <property type="match status" value="1"/>
</dbReference>
<dbReference type="Gene3D" id="3.10.520.10">
    <property type="entry name" value="ApbE-like domains"/>
    <property type="match status" value="1"/>
</dbReference>
<keyword evidence="4 10" id="KW-0808">Transferase</keyword>
<dbReference type="PIRSF" id="PIRSF006268">
    <property type="entry name" value="ApbE"/>
    <property type="match status" value="1"/>
</dbReference>
<evidence type="ECO:0000256" key="11">
    <source>
        <dbReference type="PIRSR" id="PIRSR006268-2"/>
    </source>
</evidence>
<comment type="caution">
    <text evidence="13">The sequence shown here is derived from an EMBL/GenBank/DDBJ whole genome shotgun (WGS) entry which is preliminary data.</text>
</comment>
<keyword evidence="5 10" id="KW-0479">Metal-binding</keyword>
<dbReference type="InterPro" id="IPR003374">
    <property type="entry name" value="ApbE-like_sf"/>
</dbReference>
<dbReference type="EC" id="2.7.1.180" evidence="1 10"/>
<proteinExistence type="inferred from homology"/>
<name>A0A4V2ZVG7_9BURK</name>
<evidence type="ECO:0000256" key="2">
    <source>
        <dbReference type="ARBA" id="ARBA00016337"/>
    </source>
</evidence>
<dbReference type="PANTHER" id="PTHR30040">
    <property type="entry name" value="THIAMINE BIOSYNTHESIS LIPOPROTEIN APBE"/>
    <property type="match status" value="1"/>
</dbReference>
<dbReference type="Proteomes" id="UP000295606">
    <property type="component" value="Unassembled WGS sequence"/>
</dbReference>
<evidence type="ECO:0000256" key="6">
    <source>
        <dbReference type="ARBA" id="ARBA00022827"/>
    </source>
</evidence>
<comment type="cofactor">
    <cofactor evidence="11">
        <name>Mg(2+)</name>
        <dbReference type="ChEBI" id="CHEBI:18420"/>
    </cofactor>
    <cofactor evidence="11">
        <name>Mn(2+)</name>
        <dbReference type="ChEBI" id="CHEBI:29035"/>
    </cofactor>
    <text evidence="11">Magnesium. Can also use manganese.</text>
</comment>
<comment type="catalytic activity">
    <reaction evidence="9 10">
        <text>L-threonyl-[protein] + FAD = FMN-L-threonyl-[protein] + AMP + H(+)</text>
        <dbReference type="Rhea" id="RHEA:36847"/>
        <dbReference type="Rhea" id="RHEA-COMP:11060"/>
        <dbReference type="Rhea" id="RHEA-COMP:11061"/>
        <dbReference type="ChEBI" id="CHEBI:15378"/>
        <dbReference type="ChEBI" id="CHEBI:30013"/>
        <dbReference type="ChEBI" id="CHEBI:57692"/>
        <dbReference type="ChEBI" id="CHEBI:74257"/>
        <dbReference type="ChEBI" id="CHEBI:456215"/>
        <dbReference type="EC" id="2.7.1.180"/>
    </reaction>
</comment>
<dbReference type="EMBL" id="SMOD01000024">
    <property type="protein sequence ID" value="TDG04876.1"/>
    <property type="molecule type" value="Genomic_DNA"/>
</dbReference>
<dbReference type="GO" id="GO:0016740">
    <property type="term" value="F:transferase activity"/>
    <property type="evidence" value="ECO:0007669"/>
    <property type="project" value="UniProtKB-UniRule"/>
</dbReference>
<evidence type="ECO:0000256" key="8">
    <source>
        <dbReference type="ARBA" id="ARBA00031306"/>
    </source>
</evidence>
<dbReference type="OrthoDB" id="9778595at2"/>
<dbReference type="InterPro" id="IPR024932">
    <property type="entry name" value="ApbE"/>
</dbReference>
<evidence type="ECO:0000256" key="12">
    <source>
        <dbReference type="SAM" id="Phobius"/>
    </source>
</evidence>
<evidence type="ECO:0000256" key="7">
    <source>
        <dbReference type="ARBA" id="ARBA00022842"/>
    </source>
</evidence>
<protein>
    <recommendedName>
        <fullName evidence="2 10">FAD:protein FMN transferase</fullName>
        <ecNumber evidence="1 10">2.7.1.180</ecNumber>
    </recommendedName>
    <alternativeName>
        <fullName evidence="8 10">Flavin transferase</fullName>
    </alternativeName>
</protein>
<dbReference type="GO" id="GO:0046872">
    <property type="term" value="F:metal ion binding"/>
    <property type="evidence" value="ECO:0007669"/>
    <property type="project" value="UniProtKB-UniRule"/>
</dbReference>
<keyword evidence="3 10" id="KW-0285">Flavoprotein</keyword>
<dbReference type="AlphaFoldDB" id="A0A4V2ZVG7"/>
<accession>A0A4V2ZVG7</accession>
<feature type="transmembrane region" description="Helical" evidence="12">
    <location>
        <begin position="23"/>
        <end position="42"/>
    </location>
</feature>
<organism evidence="13 14">
    <name type="scientific">Paraburkholderia guartelaensis</name>
    <dbReference type="NCBI Taxonomy" id="2546446"/>
    <lineage>
        <taxon>Bacteria</taxon>
        <taxon>Pseudomonadati</taxon>
        <taxon>Pseudomonadota</taxon>
        <taxon>Betaproteobacteria</taxon>
        <taxon>Burkholderiales</taxon>
        <taxon>Burkholderiaceae</taxon>
        <taxon>Paraburkholderia</taxon>
    </lineage>
</organism>
<keyword evidence="12" id="KW-1133">Transmembrane helix</keyword>
<keyword evidence="12" id="KW-0812">Transmembrane</keyword>
<evidence type="ECO:0000256" key="10">
    <source>
        <dbReference type="PIRNR" id="PIRNR006268"/>
    </source>
</evidence>
<keyword evidence="6 10" id="KW-0274">FAD</keyword>
<evidence type="ECO:0000256" key="9">
    <source>
        <dbReference type="ARBA" id="ARBA00048540"/>
    </source>
</evidence>
<keyword evidence="12" id="KW-0472">Membrane</keyword>
<evidence type="ECO:0000256" key="5">
    <source>
        <dbReference type="ARBA" id="ARBA00022723"/>
    </source>
</evidence>
<evidence type="ECO:0000313" key="14">
    <source>
        <dbReference type="Proteomes" id="UP000295606"/>
    </source>
</evidence>
<gene>
    <name evidence="13" type="ORF">E1N52_27245</name>
</gene>
<evidence type="ECO:0000256" key="4">
    <source>
        <dbReference type="ARBA" id="ARBA00022679"/>
    </source>
</evidence>
<evidence type="ECO:0000256" key="3">
    <source>
        <dbReference type="ARBA" id="ARBA00022630"/>
    </source>
</evidence>
<keyword evidence="7 10" id="KW-0460">Magnesium</keyword>